<feature type="compositionally biased region" description="Basic and acidic residues" evidence="1">
    <location>
        <begin position="174"/>
        <end position="186"/>
    </location>
</feature>
<gene>
    <name evidence="2" type="ORF">RCL2_001956100</name>
</gene>
<proteinExistence type="predicted"/>
<reference evidence="2" key="1">
    <citation type="submission" date="2019-10" db="EMBL/GenBank/DDBJ databases">
        <title>Conservation and host-specific expression of non-tandemly repeated heterogenous ribosome RNA gene in arbuscular mycorrhizal fungi.</title>
        <authorList>
            <person name="Maeda T."/>
            <person name="Kobayashi Y."/>
            <person name="Nakagawa T."/>
            <person name="Ezawa T."/>
            <person name="Yamaguchi K."/>
            <person name="Bino T."/>
            <person name="Nishimoto Y."/>
            <person name="Shigenobu S."/>
            <person name="Kawaguchi M."/>
        </authorList>
    </citation>
    <scope>NUCLEOTIDE SEQUENCE</scope>
    <source>
        <strain evidence="2">HR1</strain>
    </source>
</reference>
<dbReference type="Proteomes" id="UP000615446">
    <property type="component" value="Unassembled WGS sequence"/>
</dbReference>
<dbReference type="EMBL" id="BLAL01000218">
    <property type="protein sequence ID" value="GES92802.1"/>
    <property type="molecule type" value="Genomic_DNA"/>
</dbReference>
<name>A0A8H3LQ45_9GLOM</name>
<evidence type="ECO:0000313" key="3">
    <source>
        <dbReference type="Proteomes" id="UP000615446"/>
    </source>
</evidence>
<protein>
    <submittedName>
        <fullName evidence="2">Uncharacterized protein</fullName>
    </submittedName>
</protein>
<organism evidence="2 3">
    <name type="scientific">Rhizophagus clarus</name>
    <dbReference type="NCBI Taxonomy" id="94130"/>
    <lineage>
        <taxon>Eukaryota</taxon>
        <taxon>Fungi</taxon>
        <taxon>Fungi incertae sedis</taxon>
        <taxon>Mucoromycota</taxon>
        <taxon>Glomeromycotina</taxon>
        <taxon>Glomeromycetes</taxon>
        <taxon>Glomerales</taxon>
        <taxon>Glomeraceae</taxon>
        <taxon>Rhizophagus</taxon>
    </lineage>
</organism>
<dbReference type="AlphaFoldDB" id="A0A8H3LQ45"/>
<feature type="compositionally biased region" description="Basic residues" evidence="1">
    <location>
        <begin position="123"/>
        <end position="134"/>
    </location>
</feature>
<feature type="region of interest" description="Disordered" evidence="1">
    <location>
        <begin position="102"/>
        <end position="167"/>
    </location>
</feature>
<comment type="caution">
    <text evidence="2">The sequence shown here is derived from an EMBL/GenBank/DDBJ whole genome shotgun (WGS) entry which is preliminary data.</text>
</comment>
<evidence type="ECO:0000256" key="1">
    <source>
        <dbReference type="SAM" id="MobiDB-lite"/>
    </source>
</evidence>
<evidence type="ECO:0000313" key="2">
    <source>
        <dbReference type="EMBL" id="GES92802.1"/>
    </source>
</evidence>
<feature type="compositionally biased region" description="Polar residues" evidence="1">
    <location>
        <begin position="142"/>
        <end position="163"/>
    </location>
</feature>
<feature type="region of interest" description="Disordered" evidence="1">
    <location>
        <begin position="174"/>
        <end position="193"/>
    </location>
</feature>
<accession>A0A8H3LQ45</accession>
<dbReference type="OrthoDB" id="2374624at2759"/>
<sequence>MIIPSLKTHISSRASYLSPADYKDIMQYRDMKSKPLAQLSKKYNISNSRLYQIWRGQEFNRIQWNDVVVPPSTNVIDKQNEANFQNKYDSTITALENVMRDTEVEPSKSTDPASEGDAILGSKAKKTGGKKSKSKSALAEVTPSSIQTQPIQTSKKDTNNVNLDASYEKMVEKSTKIVDEKKKRYPENNSSIP</sequence>